<dbReference type="Proteomes" id="UP001156682">
    <property type="component" value="Unassembled WGS sequence"/>
</dbReference>
<dbReference type="PROSITE" id="PS51833">
    <property type="entry name" value="HDOD"/>
    <property type="match status" value="1"/>
</dbReference>
<evidence type="ECO:0000313" key="2">
    <source>
        <dbReference type="EMBL" id="GLR65283.1"/>
    </source>
</evidence>
<feature type="domain" description="HDOD" evidence="1">
    <location>
        <begin position="145"/>
        <end position="330"/>
    </location>
</feature>
<keyword evidence="3" id="KW-1185">Reference proteome</keyword>
<evidence type="ECO:0000259" key="1">
    <source>
        <dbReference type="PROSITE" id="PS51833"/>
    </source>
</evidence>
<dbReference type="Gene3D" id="1.10.3210.10">
    <property type="entry name" value="Hypothetical protein af1432"/>
    <property type="match status" value="1"/>
</dbReference>
<name>A0ABQ6A510_9GAMM</name>
<sequence length="404" mass="45146">MKLSDLHQFEQFSQLTDEQLILLKPSMRIKRCEAADETILPLGSSSDLEFFLLNGKVNLVAEDGREQEIKAGTPEARLSIARLRPSIYQVNSASAAVLIALPGKLLTQQVKASIIANFDGLELSTKAQIFYNRLKTALEDKKFTLPSLPSVALKVRKVLEQEEPEIAELEKLLNHDPSISAKLVAAANSPLYHRGSHCKTSADAIMRLGLETTSQLVMLFSLRQLFKAKQAWVKKRMVETWTQGVRVAAICQLLTLHHSHLSGDQALLIGLIHNLGELAILKFMDQQGELDPKEMEPLLEELMPEAGGLLLSSWNFDEEIITSIRQINTWQTTEDNPKATLDDLLKVARLHSLKGTDDQYRYPRLDELPAFRKLAKQGLTEDFSLALVEDAAEQVAETQAMFGL</sequence>
<organism evidence="2 3">
    <name type="scientific">Marinospirillum insulare</name>
    <dbReference type="NCBI Taxonomy" id="217169"/>
    <lineage>
        <taxon>Bacteria</taxon>
        <taxon>Pseudomonadati</taxon>
        <taxon>Pseudomonadota</taxon>
        <taxon>Gammaproteobacteria</taxon>
        <taxon>Oceanospirillales</taxon>
        <taxon>Oceanospirillaceae</taxon>
        <taxon>Marinospirillum</taxon>
    </lineage>
</organism>
<dbReference type="InterPro" id="IPR018490">
    <property type="entry name" value="cNMP-bd_dom_sf"/>
</dbReference>
<dbReference type="SUPFAM" id="SSF51206">
    <property type="entry name" value="cAMP-binding domain-like"/>
    <property type="match status" value="1"/>
</dbReference>
<gene>
    <name evidence="2" type="ORF">GCM10007878_27220</name>
</gene>
<reference evidence="3" key="1">
    <citation type="journal article" date="2019" name="Int. J. Syst. Evol. Microbiol.">
        <title>The Global Catalogue of Microorganisms (GCM) 10K type strain sequencing project: providing services to taxonomists for standard genome sequencing and annotation.</title>
        <authorList>
            <consortium name="The Broad Institute Genomics Platform"/>
            <consortium name="The Broad Institute Genome Sequencing Center for Infectious Disease"/>
            <person name="Wu L."/>
            <person name="Ma J."/>
        </authorList>
    </citation>
    <scope>NUCLEOTIDE SEQUENCE [LARGE SCALE GENOMIC DNA]</scope>
    <source>
        <strain evidence="3">NBRC 100033</strain>
    </source>
</reference>
<dbReference type="PANTHER" id="PTHR33525:SF3">
    <property type="entry name" value="RIBONUCLEASE Y"/>
    <property type="match status" value="1"/>
</dbReference>
<dbReference type="Pfam" id="PF08668">
    <property type="entry name" value="HDOD"/>
    <property type="match status" value="1"/>
</dbReference>
<accession>A0ABQ6A510</accession>
<dbReference type="RefSeq" id="WP_027850967.1">
    <property type="nucleotide sequence ID" value="NZ_BSOR01000080.1"/>
</dbReference>
<evidence type="ECO:0000313" key="3">
    <source>
        <dbReference type="Proteomes" id="UP001156682"/>
    </source>
</evidence>
<proteinExistence type="predicted"/>
<dbReference type="PANTHER" id="PTHR33525">
    <property type="match status" value="1"/>
</dbReference>
<dbReference type="EMBL" id="BSOR01000080">
    <property type="protein sequence ID" value="GLR65283.1"/>
    <property type="molecule type" value="Genomic_DNA"/>
</dbReference>
<dbReference type="InterPro" id="IPR052340">
    <property type="entry name" value="RNase_Y/CdgJ"/>
</dbReference>
<dbReference type="InterPro" id="IPR013976">
    <property type="entry name" value="HDOD"/>
</dbReference>
<comment type="caution">
    <text evidence="2">The sequence shown here is derived from an EMBL/GenBank/DDBJ whole genome shotgun (WGS) entry which is preliminary data.</text>
</comment>
<protein>
    <recommendedName>
        <fullName evidence="1">HDOD domain-containing protein</fullName>
    </recommendedName>
</protein>
<dbReference type="SUPFAM" id="SSF109604">
    <property type="entry name" value="HD-domain/PDEase-like"/>
    <property type="match status" value="1"/>
</dbReference>